<feature type="region of interest" description="Disordered" evidence="1">
    <location>
        <begin position="1"/>
        <end position="69"/>
    </location>
</feature>
<proteinExistence type="predicted"/>
<dbReference type="AlphaFoldDB" id="A0AAW0UF77"/>
<evidence type="ECO:0000313" key="2">
    <source>
        <dbReference type="EMBL" id="KAK8397342.1"/>
    </source>
</evidence>
<accession>A0AAW0UF77</accession>
<evidence type="ECO:0000256" key="1">
    <source>
        <dbReference type="SAM" id="MobiDB-lite"/>
    </source>
</evidence>
<dbReference type="EMBL" id="JARAKH010000014">
    <property type="protein sequence ID" value="KAK8397342.1"/>
    <property type="molecule type" value="Genomic_DNA"/>
</dbReference>
<reference evidence="2 3" key="1">
    <citation type="submission" date="2023-03" db="EMBL/GenBank/DDBJ databases">
        <title>High-quality genome of Scylla paramamosain provides insights in environmental adaptation.</title>
        <authorList>
            <person name="Zhang L."/>
        </authorList>
    </citation>
    <scope>NUCLEOTIDE SEQUENCE [LARGE SCALE GENOMIC DNA]</scope>
    <source>
        <strain evidence="2">LZ_2023a</strain>
        <tissue evidence="2">Muscle</tissue>
    </source>
</reference>
<gene>
    <name evidence="2" type="ORF">O3P69_004802</name>
</gene>
<dbReference type="Proteomes" id="UP001487740">
    <property type="component" value="Unassembled WGS sequence"/>
</dbReference>
<name>A0AAW0UF77_SCYPA</name>
<keyword evidence="3" id="KW-1185">Reference proteome</keyword>
<evidence type="ECO:0000313" key="3">
    <source>
        <dbReference type="Proteomes" id="UP001487740"/>
    </source>
</evidence>
<protein>
    <submittedName>
        <fullName evidence="2">Uncharacterized protein</fullName>
    </submittedName>
</protein>
<sequence length="69" mass="7500">MFPCGSYELRGRYMKQAPPHSSGRADTEYPTATAPPPRHSPATAQTRTSPPSPPWKRRGGSSAVGSFER</sequence>
<comment type="caution">
    <text evidence="2">The sequence shown here is derived from an EMBL/GenBank/DDBJ whole genome shotgun (WGS) entry which is preliminary data.</text>
</comment>
<organism evidence="2 3">
    <name type="scientific">Scylla paramamosain</name>
    <name type="common">Mud crab</name>
    <dbReference type="NCBI Taxonomy" id="85552"/>
    <lineage>
        <taxon>Eukaryota</taxon>
        <taxon>Metazoa</taxon>
        <taxon>Ecdysozoa</taxon>
        <taxon>Arthropoda</taxon>
        <taxon>Crustacea</taxon>
        <taxon>Multicrustacea</taxon>
        <taxon>Malacostraca</taxon>
        <taxon>Eumalacostraca</taxon>
        <taxon>Eucarida</taxon>
        <taxon>Decapoda</taxon>
        <taxon>Pleocyemata</taxon>
        <taxon>Brachyura</taxon>
        <taxon>Eubrachyura</taxon>
        <taxon>Portunoidea</taxon>
        <taxon>Portunidae</taxon>
        <taxon>Portuninae</taxon>
        <taxon>Scylla</taxon>
    </lineage>
</organism>